<dbReference type="EMBL" id="ML769398">
    <property type="protein sequence ID" value="KAE9407070.1"/>
    <property type="molecule type" value="Genomic_DNA"/>
</dbReference>
<organism evidence="1 2">
    <name type="scientific">Gymnopus androsaceus JB14</name>
    <dbReference type="NCBI Taxonomy" id="1447944"/>
    <lineage>
        <taxon>Eukaryota</taxon>
        <taxon>Fungi</taxon>
        <taxon>Dikarya</taxon>
        <taxon>Basidiomycota</taxon>
        <taxon>Agaricomycotina</taxon>
        <taxon>Agaricomycetes</taxon>
        <taxon>Agaricomycetidae</taxon>
        <taxon>Agaricales</taxon>
        <taxon>Marasmiineae</taxon>
        <taxon>Omphalotaceae</taxon>
        <taxon>Gymnopus</taxon>
    </lineage>
</organism>
<dbReference type="Proteomes" id="UP000799118">
    <property type="component" value="Unassembled WGS sequence"/>
</dbReference>
<proteinExistence type="predicted"/>
<dbReference type="OrthoDB" id="509124at2759"/>
<dbReference type="PANTHER" id="PTHR36166:SF1">
    <property type="entry name" value="SRPBCC DOMAIN-CONTAINING PROTEIN"/>
    <property type="match status" value="1"/>
</dbReference>
<dbReference type="PANTHER" id="PTHR36166">
    <property type="entry name" value="CHROMOSOME 9, WHOLE GENOME SHOTGUN SEQUENCE"/>
    <property type="match status" value="1"/>
</dbReference>
<keyword evidence="2" id="KW-1185">Reference proteome</keyword>
<dbReference type="Pfam" id="PF10604">
    <property type="entry name" value="Polyketide_cyc2"/>
    <property type="match status" value="1"/>
</dbReference>
<dbReference type="Gene3D" id="3.30.530.20">
    <property type="match status" value="1"/>
</dbReference>
<reference evidence="1" key="1">
    <citation type="journal article" date="2019" name="Environ. Microbiol.">
        <title>Fungal ecological strategies reflected in gene transcription - a case study of two litter decomposers.</title>
        <authorList>
            <person name="Barbi F."/>
            <person name="Kohler A."/>
            <person name="Barry K."/>
            <person name="Baskaran P."/>
            <person name="Daum C."/>
            <person name="Fauchery L."/>
            <person name="Ihrmark K."/>
            <person name="Kuo A."/>
            <person name="LaButti K."/>
            <person name="Lipzen A."/>
            <person name="Morin E."/>
            <person name="Grigoriev I.V."/>
            <person name="Henrissat B."/>
            <person name="Lindahl B."/>
            <person name="Martin F."/>
        </authorList>
    </citation>
    <scope>NUCLEOTIDE SEQUENCE</scope>
    <source>
        <strain evidence="1">JB14</strain>
    </source>
</reference>
<protein>
    <submittedName>
        <fullName evidence="1">Uncharacterized protein</fullName>
    </submittedName>
</protein>
<sequence length="184" mass="20736">MSWVWGTSTPPPVASAVFAISGSISISAPREKVWQVLLDFDSYKQWNPFVRSQKVINNPSSAPLSAGHRIKMDPVHLPPTMDDANVGLFQKNSTLVEVTVLDSENYRVAWRTANMLPRWMLDAERWQMITVEEDGVGGETRCKYESYEVFKGILAYVVQWLFGKKLKGAVDAMAQGIKERAEQN</sequence>
<name>A0A6A4IAN3_9AGAR</name>
<dbReference type="InterPro" id="IPR023393">
    <property type="entry name" value="START-like_dom_sf"/>
</dbReference>
<evidence type="ECO:0000313" key="1">
    <source>
        <dbReference type="EMBL" id="KAE9407070.1"/>
    </source>
</evidence>
<gene>
    <name evidence="1" type="ORF">BT96DRAFT_851067</name>
</gene>
<dbReference type="SUPFAM" id="SSF55961">
    <property type="entry name" value="Bet v1-like"/>
    <property type="match status" value="1"/>
</dbReference>
<dbReference type="CDD" id="cd07822">
    <property type="entry name" value="SRPBCC_4"/>
    <property type="match status" value="1"/>
</dbReference>
<dbReference type="AlphaFoldDB" id="A0A6A4IAN3"/>
<accession>A0A6A4IAN3</accession>
<dbReference type="InterPro" id="IPR019587">
    <property type="entry name" value="Polyketide_cyclase/dehydratase"/>
</dbReference>
<evidence type="ECO:0000313" key="2">
    <source>
        <dbReference type="Proteomes" id="UP000799118"/>
    </source>
</evidence>